<accession>A0A9N9C4P6</accession>
<comment type="caution">
    <text evidence="2">The sequence shown here is derived from an EMBL/GenBank/DDBJ whole genome shotgun (WGS) entry which is preliminary data.</text>
</comment>
<dbReference type="AlphaFoldDB" id="A0A9N9C4P6"/>
<organism evidence="2 3">
    <name type="scientific">Paraglomus brasilianum</name>
    <dbReference type="NCBI Taxonomy" id="144538"/>
    <lineage>
        <taxon>Eukaryota</taxon>
        <taxon>Fungi</taxon>
        <taxon>Fungi incertae sedis</taxon>
        <taxon>Mucoromycota</taxon>
        <taxon>Glomeromycotina</taxon>
        <taxon>Glomeromycetes</taxon>
        <taxon>Paraglomerales</taxon>
        <taxon>Paraglomeraceae</taxon>
        <taxon>Paraglomus</taxon>
    </lineage>
</organism>
<protein>
    <submittedName>
        <fullName evidence="2">7186_t:CDS:1</fullName>
    </submittedName>
</protein>
<dbReference type="Proteomes" id="UP000789739">
    <property type="component" value="Unassembled WGS sequence"/>
</dbReference>
<evidence type="ECO:0000313" key="3">
    <source>
        <dbReference type="Proteomes" id="UP000789739"/>
    </source>
</evidence>
<dbReference type="Gene3D" id="1.20.5.370">
    <property type="match status" value="1"/>
</dbReference>
<feature type="region of interest" description="Disordered" evidence="1">
    <location>
        <begin position="252"/>
        <end position="307"/>
    </location>
</feature>
<reference evidence="2" key="1">
    <citation type="submission" date="2021-06" db="EMBL/GenBank/DDBJ databases">
        <authorList>
            <person name="Kallberg Y."/>
            <person name="Tangrot J."/>
            <person name="Rosling A."/>
        </authorList>
    </citation>
    <scope>NUCLEOTIDE SEQUENCE</scope>
    <source>
        <strain evidence="2">BR232B</strain>
    </source>
</reference>
<dbReference type="InterPro" id="IPR014751">
    <property type="entry name" value="XRCC4-like_C"/>
</dbReference>
<name>A0A9N9C4P6_9GLOM</name>
<sequence length="307" mass="34929">MAGEVHSTRLFRIESDPTVLPSELFCQTIWHKPEFYNNITELLPDSPVCEVSLTDCARFWEAKILIRHLIEGTTSGISKDSTEKRFRVIHGLLSGQRVVDSRPCQLRVNSQYELVFAVEGREDSSESSHDGHLAAVVDIWKLRLHPANDRSLPIMWKGLLNNAINQINFVEESNSKLMEQLKENDVRVSEMTNALTRMTAEEREKELFDQFSVVLNAKKKKIRRLLRLLKNKGMATDDIAEEVPMVVDEIPEKSKTTKRKTAPKRATASRRGRNRTDSDMTIIGEPLVDIVETNSADPPSTMDESEI</sequence>
<evidence type="ECO:0000256" key="1">
    <source>
        <dbReference type="SAM" id="MobiDB-lite"/>
    </source>
</evidence>
<dbReference type="EMBL" id="CAJVPI010001012">
    <property type="protein sequence ID" value="CAG8588879.1"/>
    <property type="molecule type" value="Genomic_DNA"/>
</dbReference>
<evidence type="ECO:0000313" key="2">
    <source>
        <dbReference type="EMBL" id="CAG8588879.1"/>
    </source>
</evidence>
<dbReference type="SUPFAM" id="SSF58022">
    <property type="entry name" value="XRCC4, C-terminal oligomerization domain"/>
    <property type="match status" value="1"/>
</dbReference>
<proteinExistence type="predicted"/>
<feature type="compositionally biased region" description="Basic residues" evidence="1">
    <location>
        <begin position="256"/>
        <end position="273"/>
    </location>
</feature>
<gene>
    <name evidence="2" type="ORF">PBRASI_LOCUS7018</name>
</gene>
<keyword evidence="3" id="KW-1185">Reference proteome</keyword>